<evidence type="ECO:0000313" key="1">
    <source>
        <dbReference type="EMBL" id="KAI4321141.1"/>
    </source>
</evidence>
<comment type="caution">
    <text evidence="1">The sequence shown here is derived from an EMBL/GenBank/DDBJ whole genome shotgun (WGS) entry which is preliminary data.</text>
</comment>
<evidence type="ECO:0000313" key="2">
    <source>
        <dbReference type="Proteomes" id="UP001057402"/>
    </source>
</evidence>
<keyword evidence="2" id="KW-1185">Reference proteome</keyword>
<organism evidence="1 2">
    <name type="scientific">Melastoma candidum</name>
    <dbReference type="NCBI Taxonomy" id="119954"/>
    <lineage>
        <taxon>Eukaryota</taxon>
        <taxon>Viridiplantae</taxon>
        <taxon>Streptophyta</taxon>
        <taxon>Embryophyta</taxon>
        <taxon>Tracheophyta</taxon>
        <taxon>Spermatophyta</taxon>
        <taxon>Magnoliopsida</taxon>
        <taxon>eudicotyledons</taxon>
        <taxon>Gunneridae</taxon>
        <taxon>Pentapetalae</taxon>
        <taxon>rosids</taxon>
        <taxon>malvids</taxon>
        <taxon>Myrtales</taxon>
        <taxon>Melastomataceae</taxon>
        <taxon>Melastomatoideae</taxon>
        <taxon>Melastomateae</taxon>
        <taxon>Melastoma</taxon>
    </lineage>
</organism>
<proteinExistence type="predicted"/>
<dbReference type="EMBL" id="CM042889">
    <property type="protein sequence ID" value="KAI4321141.1"/>
    <property type="molecule type" value="Genomic_DNA"/>
</dbReference>
<accession>A0ACB9MAV5</accession>
<sequence length="250" mass="27257">MEERVPPHPSSSPSSPHRHLETYVIQIPKDQIYRVPPPENALIVERYRNPSVSKANTRGSCFCCCCCGWVCCAVLTVVVILLVGLAVAVDLFSILGKARDPILNVGSFHVRNTTGWNEFDFGLKTSNPNKHSDVAYKQGGASSLAFRGKEIASGKFPAFLQERRSSSDVRIVLHGSGGKSPPEIAAAMSSKRKGVQPKLSFTLRVRVTARMNVGFLRQQDVELSVSCDYAVDKLTGGTNILSEKCVVEHG</sequence>
<gene>
    <name evidence="1" type="ORF">MLD38_034562</name>
</gene>
<name>A0ACB9MAV5_9MYRT</name>
<dbReference type="Proteomes" id="UP001057402">
    <property type="component" value="Chromosome 10"/>
</dbReference>
<protein>
    <submittedName>
        <fullName evidence="1">Uncharacterized protein</fullName>
    </submittedName>
</protein>
<reference evidence="2" key="1">
    <citation type="journal article" date="2023" name="Front. Plant Sci.">
        <title>Chromosomal-level genome assembly of Melastoma candidum provides insights into trichome evolution.</title>
        <authorList>
            <person name="Zhong Y."/>
            <person name="Wu W."/>
            <person name="Sun C."/>
            <person name="Zou P."/>
            <person name="Liu Y."/>
            <person name="Dai S."/>
            <person name="Zhou R."/>
        </authorList>
    </citation>
    <scope>NUCLEOTIDE SEQUENCE [LARGE SCALE GENOMIC DNA]</scope>
</reference>